<evidence type="ECO:0000256" key="3">
    <source>
        <dbReference type="ARBA" id="ARBA00004429"/>
    </source>
</evidence>
<gene>
    <name evidence="18" type="ORF">MMIC_P1546</name>
</gene>
<dbReference type="RefSeq" id="WP_072659892.1">
    <property type="nucleotide sequence ID" value="NZ_BDFD01000012.1"/>
</dbReference>
<evidence type="ECO:0000256" key="6">
    <source>
        <dbReference type="ARBA" id="ARBA00022448"/>
    </source>
</evidence>
<evidence type="ECO:0000256" key="2">
    <source>
        <dbReference type="ARBA" id="ARBA00004050"/>
    </source>
</evidence>
<keyword evidence="7" id="KW-1003">Cell membrane</keyword>
<keyword evidence="9" id="KW-0816">Tricarboxylic acid cycle</keyword>
<feature type="transmembrane region" description="Helical" evidence="17">
    <location>
        <begin position="21"/>
        <end position="42"/>
    </location>
</feature>
<feature type="transmembrane region" description="Helical" evidence="17">
    <location>
        <begin position="62"/>
        <end position="83"/>
    </location>
</feature>
<evidence type="ECO:0000256" key="5">
    <source>
        <dbReference type="ARBA" id="ARBA00019425"/>
    </source>
</evidence>
<keyword evidence="19" id="KW-1185">Reference proteome</keyword>
<dbReference type="STRING" id="1921010.MMIC_P1546"/>
<evidence type="ECO:0000256" key="9">
    <source>
        <dbReference type="ARBA" id="ARBA00022532"/>
    </source>
</evidence>
<dbReference type="NCBIfam" id="TIGR02968">
    <property type="entry name" value="succ_dehyd_anc"/>
    <property type="match status" value="1"/>
</dbReference>
<dbReference type="AlphaFoldDB" id="A0A1L8CNU5"/>
<name>A0A1L8CNU5_9PROT</name>
<dbReference type="GO" id="GO:0005886">
    <property type="term" value="C:plasma membrane"/>
    <property type="evidence" value="ECO:0007669"/>
    <property type="project" value="UniProtKB-SubCell"/>
</dbReference>
<accession>A0A1L8CNU5</accession>
<evidence type="ECO:0000256" key="7">
    <source>
        <dbReference type="ARBA" id="ARBA00022475"/>
    </source>
</evidence>
<dbReference type="OrthoDB" id="1492469at2"/>
<comment type="function">
    <text evidence="2">Membrane-anchoring subunit of succinate dehydrogenase (SDH).</text>
</comment>
<dbReference type="PANTHER" id="PTHR38689:SF1">
    <property type="entry name" value="SUCCINATE DEHYDROGENASE HYDROPHOBIC MEMBRANE ANCHOR SUBUNIT"/>
    <property type="match status" value="1"/>
</dbReference>
<dbReference type="PANTHER" id="PTHR38689">
    <property type="entry name" value="SUCCINATE DEHYDROGENASE HYDROPHOBIC MEMBRANE ANCHOR SUBUNIT"/>
    <property type="match status" value="1"/>
</dbReference>
<proteinExistence type="predicted"/>
<dbReference type="Proteomes" id="UP000231632">
    <property type="component" value="Unassembled WGS sequence"/>
</dbReference>
<evidence type="ECO:0000256" key="13">
    <source>
        <dbReference type="ARBA" id="ARBA00022982"/>
    </source>
</evidence>
<keyword evidence="13" id="KW-0249">Electron transport</keyword>
<dbReference type="UniPathway" id="UPA00223"/>
<reference evidence="18 19" key="1">
    <citation type="journal article" date="2017" name="Arch. Microbiol.">
        <title>Mariprofundus micogutta sp. nov., a novel iron-oxidizing zetaproteobacterium isolated from a deep-sea hydrothermal field at the Bayonnaise knoll of the Izu-Ogasawara arc, and a description of Mariprofundales ord. nov. and Zetaproteobacteria classis nov.</title>
        <authorList>
            <person name="Makita H."/>
            <person name="Tanaka E."/>
            <person name="Mitsunobu S."/>
            <person name="Miyazaki M."/>
            <person name="Nunoura T."/>
            <person name="Uematsu K."/>
            <person name="Takaki Y."/>
            <person name="Nishi S."/>
            <person name="Shimamura S."/>
            <person name="Takai K."/>
        </authorList>
    </citation>
    <scope>NUCLEOTIDE SEQUENCE [LARGE SCALE GENOMIC DNA]</scope>
    <source>
        <strain evidence="18 19">ET2</strain>
    </source>
</reference>
<dbReference type="GO" id="GO:0017004">
    <property type="term" value="P:cytochrome complex assembly"/>
    <property type="evidence" value="ECO:0007669"/>
    <property type="project" value="TreeGrafter"/>
</dbReference>
<evidence type="ECO:0000256" key="12">
    <source>
        <dbReference type="ARBA" id="ARBA00022723"/>
    </source>
</evidence>
<feature type="transmembrane region" description="Helical" evidence="17">
    <location>
        <begin position="95"/>
        <end position="118"/>
    </location>
</feature>
<dbReference type="InterPro" id="IPR000701">
    <property type="entry name" value="SuccDH_FuR_B_TM-su"/>
</dbReference>
<evidence type="ECO:0000256" key="11">
    <source>
        <dbReference type="ARBA" id="ARBA00022692"/>
    </source>
</evidence>
<comment type="cofactor">
    <cofactor evidence="1">
        <name>heme</name>
        <dbReference type="ChEBI" id="CHEBI:30413"/>
    </cofactor>
</comment>
<keyword evidence="16 17" id="KW-0472">Membrane</keyword>
<keyword evidence="12" id="KW-0479">Metal-binding</keyword>
<comment type="subcellular location">
    <subcellularLocation>
        <location evidence="3">Cell inner membrane</location>
        <topology evidence="3">Multi-pass membrane protein</topology>
    </subcellularLocation>
</comment>
<evidence type="ECO:0000256" key="16">
    <source>
        <dbReference type="ARBA" id="ARBA00023136"/>
    </source>
</evidence>
<evidence type="ECO:0000256" key="14">
    <source>
        <dbReference type="ARBA" id="ARBA00022989"/>
    </source>
</evidence>
<evidence type="ECO:0000256" key="4">
    <source>
        <dbReference type="ARBA" id="ARBA00005163"/>
    </source>
</evidence>
<dbReference type="SUPFAM" id="SSF81343">
    <property type="entry name" value="Fumarate reductase respiratory complex transmembrane subunits"/>
    <property type="match status" value="1"/>
</dbReference>
<evidence type="ECO:0000313" key="19">
    <source>
        <dbReference type="Proteomes" id="UP000231632"/>
    </source>
</evidence>
<dbReference type="GO" id="GO:0009055">
    <property type="term" value="F:electron transfer activity"/>
    <property type="evidence" value="ECO:0007669"/>
    <property type="project" value="TreeGrafter"/>
</dbReference>
<comment type="caution">
    <text evidence="18">The sequence shown here is derived from an EMBL/GenBank/DDBJ whole genome shotgun (WGS) entry which is preliminary data.</text>
</comment>
<evidence type="ECO:0000313" key="18">
    <source>
        <dbReference type="EMBL" id="GAV20577.1"/>
    </source>
</evidence>
<evidence type="ECO:0000256" key="8">
    <source>
        <dbReference type="ARBA" id="ARBA00022519"/>
    </source>
</evidence>
<dbReference type="Gene3D" id="1.20.1300.10">
    <property type="entry name" value="Fumarate reductase/succinate dehydrogenase, transmembrane subunit"/>
    <property type="match status" value="1"/>
</dbReference>
<protein>
    <recommendedName>
        <fullName evidence="5">Succinate dehydrogenase hydrophobic membrane anchor subunit</fullName>
    </recommendedName>
</protein>
<comment type="pathway">
    <text evidence="4">Carbohydrate metabolism; tricarboxylic acid cycle.</text>
</comment>
<evidence type="ECO:0000256" key="17">
    <source>
        <dbReference type="SAM" id="Phobius"/>
    </source>
</evidence>
<dbReference type="InterPro" id="IPR014312">
    <property type="entry name" value="Succ_DH_anchor"/>
</dbReference>
<keyword evidence="8" id="KW-0997">Cell inner membrane</keyword>
<keyword evidence="15" id="KW-0408">Iron</keyword>
<organism evidence="18 19">
    <name type="scientific">Mariprofundus micogutta</name>
    <dbReference type="NCBI Taxonomy" id="1921010"/>
    <lineage>
        <taxon>Bacteria</taxon>
        <taxon>Pseudomonadati</taxon>
        <taxon>Pseudomonadota</taxon>
        <taxon>Candidatius Mariprofundia</taxon>
        <taxon>Mariprofundales</taxon>
        <taxon>Mariprofundaceae</taxon>
        <taxon>Mariprofundus</taxon>
    </lineage>
</organism>
<evidence type="ECO:0000256" key="15">
    <source>
        <dbReference type="ARBA" id="ARBA00023004"/>
    </source>
</evidence>
<dbReference type="EMBL" id="BDFD01000012">
    <property type="protein sequence ID" value="GAV20577.1"/>
    <property type="molecule type" value="Genomic_DNA"/>
</dbReference>
<evidence type="ECO:0000256" key="1">
    <source>
        <dbReference type="ARBA" id="ARBA00001971"/>
    </source>
</evidence>
<evidence type="ECO:0000256" key="10">
    <source>
        <dbReference type="ARBA" id="ARBA00022617"/>
    </source>
</evidence>
<dbReference type="GO" id="GO:0046872">
    <property type="term" value="F:metal ion binding"/>
    <property type="evidence" value="ECO:0007669"/>
    <property type="project" value="UniProtKB-KW"/>
</dbReference>
<dbReference type="GO" id="GO:0006099">
    <property type="term" value="P:tricarboxylic acid cycle"/>
    <property type="evidence" value="ECO:0007669"/>
    <property type="project" value="UniProtKB-UniPathway"/>
</dbReference>
<keyword evidence="11 17" id="KW-0812">Transmembrane</keyword>
<dbReference type="InterPro" id="IPR034804">
    <property type="entry name" value="SQR/QFR_C/D"/>
</dbReference>
<keyword evidence="6" id="KW-0813">Transport</keyword>
<sequence>MRVVKEPGAAHSGLSDWYWQRLSAVVLLLLLPLPFFLLVAVYSGSVDQQGLLDILDHVISRLLHTILIFGLIIHAYMGLKVILEDYVHNIAWRIPLIGVMLVMMTTFGIWWLAIIWAWI</sequence>
<dbReference type="GO" id="GO:0020037">
    <property type="term" value="F:heme binding"/>
    <property type="evidence" value="ECO:0007669"/>
    <property type="project" value="InterPro"/>
</dbReference>
<dbReference type="Pfam" id="PF01127">
    <property type="entry name" value="Sdh_cyt"/>
    <property type="match status" value="1"/>
</dbReference>
<keyword evidence="14 17" id="KW-1133">Transmembrane helix</keyword>
<keyword evidence="10" id="KW-0349">Heme</keyword>